<evidence type="ECO:0000256" key="1">
    <source>
        <dbReference type="SAM" id="MobiDB-lite"/>
    </source>
</evidence>
<protein>
    <submittedName>
        <fullName evidence="2">Uncharacterized protein</fullName>
    </submittedName>
</protein>
<dbReference type="AlphaFoldDB" id="A0A9X4QN59"/>
<evidence type="ECO:0000313" key="2">
    <source>
        <dbReference type="EMBL" id="MDG0792156.1"/>
    </source>
</evidence>
<reference evidence="2 3" key="1">
    <citation type="submission" date="2022-10" db="EMBL/GenBank/DDBJ databases">
        <title>Comparative genomic analysis of Cohnella hashimotonis sp. nov., isolated from the International Space Station.</title>
        <authorList>
            <person name="Simpson A."/>
            <person name="Venkateswaran K."/>
        </authorList>
    </citation>
    <scope>NUCLEOTIDE SEQUENCE [LARGE SCALE GENOMIC DNA]</scope>
    <source>
        <strain evidence="2 3">DSM 18997</strain>
    </source>
</reference>
<evidence type="ECO:0000313" key="3">
    <source>
        <dbReference type="Proteomes" id="UP001153387"/>
    </source>
</evidence>
<organism evidence="2 3">
    <name type="scientific">Cohnella ginsengisoli</name>
    <dbReference type="NCBI Taxonomy" id="425004"/>
    <lineage>
        <taxon>Bacteria</taxon>
        <taxon>Bacillati</taxon>
        <taxon>Bacillota</taxon>
        <taxon>Bacilli</taxon>
        <taxon>Bacillales</taxon>
        <taxon>Paenibacillaceae</taxon>
        <taxon>Cohnella</taxon>
    </lineage>
</organism>
<sequence>MLIGIVLAVVLAGVVAAYWLMLRRRRVSAARSAKVVPLRSVRRRRPGKSPEGRSKPREIRDKPRETAAGEQARPCSLCRERSARLSFYVDEGGRTIGVCKNCRPKAEARELDRL</sequence>
<proteinExistence type="predicted"/>
<name>A0A9X4QN59_9BACL</name>
<feature type="compositionally biased region" description="Basic and acidic residues" evidence="1">
    <location>
        <begin position="48"/>
        <end position="67"/>
    </location>
</feature>
<keyword evidence="3" id="KW-1185">Reference proteome</keyword>
<dbReference type="Proteomes" id="UP001153387">
    <property type="component" value="Unassembled WGS sequence"/>
</dbReference>
<gene>
    <name evidence="2" type="ORF">OMP38_15745</name>
</gene>
<accession>A0A9X4QN59</accession>
<dbReference type="RefSeq" id="WP_277565976.1">
    <property type="nucleotide sequence ID" value="NZ_JAPDHZ010000003.1"/>
</dbReference>
<comment type="caution">
    <text evidence="2">The sequence shown here is derived from an EMBL/GenBank/DDBJ whole genome shotgun (WGS) entry which is preliminary data.</text>
</comment>
<feature type="region of interest" description="Disordered" evidence="1">
    <location>
        <begin position="38"/>
        <end position="72"/>
    </location>
</feature>
<dbReference type="EMBL" id="JAPDHZ010000003">
    <property type="protein sequence ID" value="MDG0792156.1"/>
    <property type="molecule type" value="Genomic_DNA"/>
</dbReference>